<keyword evidence="3" id="KW-1185">Reference proteome</keyword>
<dbReference type="PANTHER" id="PTHR34135:SF2">
    <property type="entry name" value="LYSOZYME"/>
    <property type="match status" value="1"/>
</dbReference>
<name>A0ABX1CKM1_9SPHN</name>
<keyword evidence="2" id="KW-0378">Hydrolase</keyword>
<dbReference type="Pfam" id="PF01183">
    <property type="entry name" value="Glyco_hydro_25"/>
    <property type="match status" value="1"/>
</dbReference>
<evidence type="ECO:0000313" key="2">
    <source>
        <dbReference type="EMBL" id="NJR77298.1"/>
    </source>
</evidence>
<dbReference type="InterPro" id="IPR017853">
    <property type="entry name" value="GH"/>
</dbReference>
<dbReference type="PROSITE" id="PS51904">
    <property type="entry name" value="GLYCOSYL_HYDROL_F25_2"/>
    <property type="match status" value="1"/>
</dbReference>
<dbReference type="GO" id="GO:0016787">
    <property type="term" value="F:hydrolase activity"/>
    <property type="evidence" value="ECO:0007669"/>
    <property type="project" value="UniProtKB-KW"/>
</dbReference>
<accession>A0ABX1CKM1</accession>
<dbReference type="Gene3D" id="3.20.20.80">
    <property type="entry name" value="Glycosidases"/>
    <property type="match status" value="1"/>
</dbReference>
<dbReference type="Proteomes" id="UP000732399">
    <property type="component" value="Unassembled WGS sequence"/>
</dbReference>
<dbReference type="PANTHER" id="PTHR34135">
    <property type="entry name" value="LYSOZYME"/>
    <property type="match status" value="1"/>
</dbReference>
<reference evidence="2 3" key="1">
    <citation type="submission" date="2020-03" db="EMBL/GenBank/DDBJ databases">
        <authorList>
            <person name="Wang L."/>
            <person name="He N."/>
            <person name="Li Y."/>
            <person name="Fang Y."/>
            <person name="Zhang F."/>
        </authorList>
    </citation>
    <scope>NUCLEOTIDE SEQUENCE [LARGE SCALE GENOMIC DNA]</scope>
    <source>
        <strain evidence="2 3">36D10-4-7</strain>
    </source>
</reference>
<dbReference type="SUPFAM" id="SSF51445">
    <property type="entry name" value="(Trans)glycosidases"/>
    <property type="match status" value="1"/>
</dbReference>
<dbReference type="InterPro" id="IPR002053">
    <property type="entry name" value="Glyco_hydro_25"/>
</dbReference>
<organism evidence="2 3">
    <name type="scientific">Sphingomonas corticis</name>
    <dbReference type="NCBI Taxonomy" id="2722791"/>
    <lineage>
        <taxon>Bacteria</taxon>
        <taxon>Pseudomonadati</taxon>
        <taxon>Pseudomonadota</taxon>
        <taxon>Alphaproteobacteria</taxon>
        <taxon>Sphingomonadales</taxon>
        <taxon>Sphingomonadaceae</taxon>
        <taxon>Sphingomonas</taxon>
    </lineage>
</organism>
<comment type="similarity">
    <text evidence="1">Belongs to the glycosyl hydrolase 25 family.</text>
</comment>
<proteinExistence type="inferred from homology"/>
<dbReference type="RefSeq" id="WP_168132791.1">
    <property type="nucleotide sequence ID" value="NZ_JAAVJH010000001.1"/>
</dbReference>
<protein>
    <submittedName>
        <fullName evidence="2">Glycosyl hydrolase</fullName>
    </submittedName>
</protein>
<sequence>MYGAGRLVLILAALALAAVAGWRLAVRWHPSIERYPVQGIDVSEGNGAVEWSVAKGAGVDFGYAVATRGHNVRDRLFQQHWDAMAAAGVRRGAIHVFSLCQPGADQADAFNTVVPVTPGALPAAIDLHYDEACAARPPRAALVAEVAEAAKRIEAHTGAPVLLKLAADVEDDYRLSEALKRNLWLGGNFLRPAYAARPWRMWQASDIRRIDGVEGPVNWDVAAQ</sequence>
<dbReference type="EMBL" id="JAAVJH010000001">
    <property type="protein sequence ID" value="NJR77298.1"/>
    <property type="molecule type" value="Genomic_DNA"/>
</dbReference>
<gene>
    <name evidence="2" type="ORF">HBH26_01560</name>
</gene>
<evidence type="ECO:0000256" key="1">
    <source>
        <dbReference type="ARBA" id="ARBA00010646"/>
    </source>
</evidence>
<comment type="caution">
    <text evidence="2">The sequence shown here is derived from an EMBL/GenBank/DDBJ whole genome shotgun (WGS) entry which is preliminary data.</text>
</comment>
<evidence type="ECO:0000313" key="3">
    <source>
        <dbReference type="Proteomes" id="UP000732399"/>
    </source>
</evidence>